<reference evidence="1 2" key="1">
    <citation type="submission" date="2015-12" db="EMBL/GenBank/DDBJ databases">
        <authorList>
            <person name="Shamseldin A."/>
            <person name="Moawad H."/>
            <person name="Abd El-Rahim W.M."/>
            <person name="Sadowsky M.J."/>
        </authorList>
    </citation>
    <scope>NUCLEOTIDE SEQUENCE [LARGE SCALE GENOMIC DNA]</scope>
    <source>
        <strain evidence="1 2">D7</strain>
    </source>
</reference>
<dbReference type="Proteomes" id="UP000063991">
    <property type="component" value="Chromosome"/>
</dbReference>
<dbReference type="OrthoDB" id="6630012at2"/>
<protein>
    <submittedName>
        <fullName evidence="1">Uncharacterized protein</fullName>
    </submittedName>
</protein>
<accession>A0A126Q3C0</accession>
<proteinExistence type="predicted"/>
<evidence type="ECO:0000313" key="1">
    <source>
        <dbReference type="EMBL" id="AMJ99665.1"/>
    </source>
</evidence>
<dbReference type="EMBL" id="CP014323">
    <property type="protein sequence ID" value="AMJ99665.1"/>
    <property type="molecule type" value="Genomic_DNA"/>
</dbReference>
<dbReference type="InterPro" id="IPR019238">
    <property type="entry name" value="AbiEi_2"/>
</dbReference>
<dbReference type="RefSeq" id="WP_061095875.1">
    <property type="nucleotide sequence ID" value="NZ_CP014323.1"/>
</dbReference>
<dbReference type="AlphaFoldDB" id="A0A126Q3C0"/>
<name>A0A126Q3C0_ALTMA</name>
<evidence type="ECO:0000313" key="2">
    <source>
        <dbReference type="Proteomes" id="UP000063991"/>
    </source>
</evidence>
<organism evidence="1 2">
    <name type="scientific">Alteromonas macleodii</name>
    <name type="common">Pseudoalteromonas macleodii</name>
    <dbReference type="NCBI Taxonomy" id="28108"/>
    <lineage>
        <taxon>Bacteria</taxon>
        <taxon>Pseudomonadati</taxon>
        <taxon>Pseudomonadota</taxon>
        <taxon>Gammaproteobacteria</taxon>
        <taxon>Alteromonadales</taxon>
        <taxon>Alteromonadaceae</taxon>
        <taxon>Alteromonas/Salinimonas group</taxon>
        <taxon>Alteromonas</taxon>
    </lineage>
</organism>
<dbReference type="Pfam" id="PF09952">
    <property type="entry name" value="AbiEi_2"/>
    <property type="match status" value="1"/>
</dbReference>
<gene>
    <name evidence="1" type="ORF">AVL55_16795</name>
</gene>
<sequence length="343" mass="39351">MDNLLAEAAKLLAANTKLNVTYTHHNARNAEETDGQLTITHGNQKHTWCVEEKEGLTRHRLHKLQLEKIVFNNKKTLIVTTYINENIAELCQELQIDYLDLSGNAHLNIPPFYIDIRGKKPLQEHQIQHARKLTGKAFQPKGMKLVMMLLLKPELVNQPMRVLAEQAEIALGTVKQVLDDLKQLTFVLEKGKKGLVLNEKDLLLTRWLDAYPHNMEAKLEQKLYVPQNIEQLRNAPLEKYGALWGGEVAADAYTHYLTPKTYQIYADTEAHKALLKTFRLRRLRAEETDVNILKIVEPPVEIDKVRGKLPGYIAPLLVYAELLNSDDPRNLETAKRIYHDHLS</sequence>